<protein>
    <submittedName>
        <fullName evidence="1">Uncharacterized protein</fullName>
    </submittedName>
</protein>
<evidence type="ECO:0000313" key="2">
    <source>
        <dbReference type="Proteomes" id="UP000215914"/>
    </source>
</evidence>
<name>A0A251T1W7_HELAN</name>
<proteinExistence type="predicted"/>
<keyword evidence="2" id="KW-1185">Reference proteome</keyword>
<dbReference type="Proteomes" id="UP000215914">
    <property type="component" value="Chromosome 12"/>
</dbReference>
<sequence length="57" mass="5825">MLLFGAIAVVGGGKIEASTVAALGFLHESVWSVTMVVITGSQECKKSCSVVKTAKIA</sequence>
<dbReference type="EMBL" id="CM007901">
    <property type="protein sequence ID" value="OTG05127.1"/>
    <property type="molecule type" value="Genomic_DNA"/>
</dbReference>
<dbReference type="AlphaFoldDB" id="A0A251T1W7"/>
<gene>
    <name evidence="1" type="ORF">HannXRQ_Chr12g0370111</name>
</gene>
<reference evidence="2" key="1">
    <citation type="journal article" date="2017" name="Nature">
        <title>The sunflower genome provides insights into oil metabolism, flowering and Asterid evolution.</title>
        <authorList>
            <person name="Badouin H."/>
            <person name="Gouzy J."/>
            <person name="Grassa C.J."/>
            <person name="Murat F."/>
            <person name="Staton S.E."/>
            <person name="Cottret L."/>
            <person name="Lelandais-Briere C."/>
            <person name="Owens G.L."/>
            <person name="Carrere S."/>
            <person name="Mayjonade B."/>
            <person name="Legrand L."/>
            <person name="Gill N."/>
            <person name="Kane N.C."/>
            <person name="Bowers J.E."/>
            <person name="Hubner S."/>
            <person name="Bellec A."/>
            <person name="Berard A."/>
            <person name="Berges H."/>
            <person name="Blanchet N."/>
            <person name="Boniface M.C."/>
            <person name="Brunel D."/>
            <person name="Catrice O."/>
            <person name="Chaidir N."/>
            <person name="Claudel C."/>
            <person name="Donnadieu C."/>
            <person name="Faraut T."/>
            <person name="Fievet G."/>
            <person name="Helmstetter N."/>
            <person name="King M."/>
            <person name="Knapp S.J."/>
            <person name="Lai Z."/>
            <person name="Le Paslier M.C."/>
            <person name="Lippi Y."/>
            <person name="Lorenzon L."/>
            <person name="Mandel J.R."/>
            <person name="Marage G."/>
            <person name="Marchand G."/>
            <person name="Marquand E."/>
            <person name="Bret-Mestries E."/>
            <person name="Morien E."/>
            <person name="Nambeesan S."/>
            <person name="Nguyen T."/>
            <person name="Pegot-Espagnet P."/>
            <person name="Pouilly N."/>
            <person name="Raftis F."/>
            <person name="Sallet E."/>
            <person name="Schiex T."/>
            <person name="Thomas J."/>
            <person name="Vandecasteele C."/>
            <person name="Vares D."/>
            <person name="Vear F."/>
            <person name="Vautrin S."/>
            <person name="Crespi M."/>
            <person name="Mangin B."/>
            <person name="Burke J.M."/>
            <person name="Salse J."/>
            <person name="Munos S."/>
            <person name="Vincourt P."/>
            <person name="Rieseberg L.H."/>
            <person name="Langlade N.B."/>
        </authorList>
    </citation>
    <scope>NUCLEOTIDE SEQUENCE [LARGE SCALE GENOMIC DNA]</scope>
    <source>
        <strain evidence="2">cv. SF193</strain>
    </source>
</reference>
<organism evidence="1 2">
    <name type="scientific">Helianthus annuus</name>
    <name type="common">Common sunflower</name>
    <dbReference type="NCBI Taxonomy" id="4232"/>
    <lineage>
        <taxon>Eukaryota</taxon>
        <taxon>Viridiplantae</taxon>
        <taxon>Streptophyta</taxon>
        <taxon>Embryophyta</taxon>
        <taxon>Tracheophyta</taxon>
        <taxon>Spermatophyta</taxon>
        <taxon>Magnoliopsida</taxon>
        <taxon>eudicotyledons</taxon>
        <taxon>Gunneridae</taxon>
        <taxon>Pentapetalae</taxon>
        <taxon>asterids</taxon>
        <taxon>campanulids</taxon>
        <taxon>Asterales</taxon>
        <taxon>Asteraceae</taxon>
        <taxon>Asteroideae</taxon>
        <taxon>Heliantheae alliance</taxon>
        <taxon>Heliantheae</taxon>
        <taxon>Helianthus</taxon>
    </lineage>
</organism>
<dbReference type="InParanoid" id="A0A251T1W7"/>
<evidence type="ECO:0000313" key="1">
    <source>
        <dbReference type="EMBL" id="OTG05127.1"/>
    </source>
</evidence>
<accession>A0A251T1W7</accession>